<dbReference type="PIRSF" id="PIRSF006305">
    <property type="entry name" value="Maf"/>
    <property type="match status" value="1"/>
</dbReference>
<dbReference type="GO" id="GO:0047429">
    <property type="term" value="F:nucleoside triphosphate diphosphatase activity"/>
    <property type="evidence" value="ECO:0007669"/>
    <property type="project" value="UniProtKB-EC"/>
</dbReference>
<evidence type="ECO:0000313" key="5">
    <source>
        <dbReference type="Proteomes" id="UP000824260"/>
    </source>
</evidence>
<feature type="active site" description="Proton acceptor" evidence="3">
    <location>
        <position position="70"/>
    </location>
</feature>
<reference evidence="4" key="1">
    <citation type="submission" date="2020-10" db="EMBL/GenBank/DDBJ databases">
        <authorList>
            <person name="Gilroy R."/>
        </authorList>
    </citation>
    <scope>NUCLEOTIDE SEQUENCE</scope>
    <source>
        <strain evidence="4">ChiSjej6B24-2974</strain>
    </source>
</reference>
<name>A0A9D1CWT5_9FIRM</name>
<dbReference type="Pfam" id="PF02545">
    <property type="entry name" value="Maf"/>
    <property type="match status" value="1"/>
</dbReference>
<comment type="caution">
    <text evidence="4">The sequence shown here is derived from an EMBL/GenBank/DDBJ whole genome shotgun (WGS) entry which is preliminary data.</text>
</comment>
<dbReference type="NCBIfam" id="TIGR00172">
    <property type="entry name" value="maf"/>
    <property type="match status" value="1"/>
</dbReference>
<evidence type="ECO:0000256" key="3">
    <source>
        <dbReference type="HAMAP-Rule" id="MF_00528"/>
    </source>
</evidence>
<comment type="function">
    <text evidence="3">Nucleoside triphosphate pyrophosphatase that hydrolyzes dTTP and UTP. May have a dual role in cell division arrest and in preventing the incorporation of modified nucleotides into cellular nucleic acids.</text>
</comment>
<dbReference type="HAMAP" id="MF_00528">
    <property type="entry name" value="Maf"/>
    <property type="match status" value="1"/>
</dbReference>
<evidence type="ECO:0000256" key="2">
    <source>
        <dbReference type="ARBA" id="ARBA00022801"/>
    </source>
</evidence>
<dbReference type="GO" id="GO:0005737">
    <property type="term" value="C:cytoplasm"/>
    <property type="evidence" value="ECO:0007669"/>
    <property type="project" value="UniProtKB-SubCell"/>
</dbReference>
<comment type="caution">
    <text evidence="3">Lacks conserved residue(s) required for the propagation of feature annotation.</text>
</comment>
<dbReference type="InterPro" id="IPR003697">
    <property type="entry name" value="Maf-like"/>
</dbReference>
<dbReference type="SUPFAM" id="SSF52972">
    <property type="entry name" value="ITPase-like"/>
    <property type="match status" value="1"/>
</dbReference>
<sequence length="191" mass="20726">MEQPFALILASASPRRRELLGRMGYTFEICAPDVDEHVEGHAQDIVKTLAVRKARAAASHYAQGVIIASDTLVSLDGKPLGKPADENDAHAMLRALSGRAHEVFTGVCLHDAATGREMVEVIETKVRFRALSDEEIWDYIHTGEPMDKAGAYGIQGGAGAFVEGLEGSFENVMGFPVDDVERMLRAFAQAQ</sequence>
<evidence type="ECO:0000256" key="1">
    <source>
        <dbReference type="ARBA" id="ARBA00001968"/>
    </source>
</evidence>
<dbReference type="Gene3D" id="3.90.950.10">
    <property type="match status" value="1"/>
</dbReference>
<dbReference type="EMBL" id="DVFZ01000055">
    <property type="protein sequence ID" value="HIQ82594.1"/>
    <property type="molecule type" value="Genomic_DNA"/>
</dbReference>
<feature type="site" description="Important for substrate specificity" evidence="3">
    <location>
        <position position="155"/>
    </location>
</feature>
<reference evidence="4" key="2">
    <citation type="journal article" date="2021" name="PeerJ">
        <title>Extensive microbial diversity within the chicken gut microbiome revealed by metagenomics and culture.</title>
        <authorList>
            <person name="Gilroy R."/>
            <person name="Ravi A."/>
            <person name="Getino M."/>
            <person name="Pursley I."/>
            <person name="Horton D.L."/>
            <person name="Alikhan N.F."/>
            <person name="Baker D."/>
            <person name="Gharbi K."/>
            <person name="Hall N."/>
            <person name="Watson M."/>
            <person name="Adriaenssens E.M."/>
            <person name="Foster-Nyarko E."/>
            <person name="Jarju S."/>
            <person name="Secka A."/>
            <person name="Antonio M."/>
            <person name="Oren A."/>
            <person name="Chaudhuri R.R."/>
            <person name="La Ragione R."/>
            <person name="Hildebrand F."/>
            <person name="Pallen M.J."/>
        </authorList>
    </citation>
    <scope>NUCLEOTIDE SEQUENCE</scope>
    <source>
        <strain evidence="4">ChiSjej6B24-2974</strain>
    </source>
</reference>
<dbReference type="CDD" id="cd00555">
    <property type="entry name" value="Maf"/>
    <property type="match status" value="1"/>
</dbReference>
<keyword evidence="3" id="KW-0963">Cytoplasm</keyword>
<dbReference type="EC" id="3.6.1.9" evidence="3"/>
<dbReference type="Proteomes" id="UP000824260">
    <property type="component" value="Unassembled WGS sequence"/>
</dbReference>
<keyword evidence="3" id="KW-0546">Nucleotide metabolism</keyword>
<dbReference type="PANTHER" id="PTHR43213">
    <property type="entry name" value="BIFUNCTIONAL DTTP/UTP PYROPHOSPHATASE/METHYLTRANSFERASE PROTEIN-RELATED"/>
    <property type="match status" value="1"/>
</dbReference>
<comment type="cofactor">
    <cofactor evidence="1 3">
        <name>a divalent metal cation</name>
        <dbReference type="ChEBI" id="CHEBI:60240"/>
    </cofactor>
</comment>
<protein>
    <recommendedName>
        <fullName evidence="3">dTTP/UTP pyrophosphatase</fullName>
        <shortName evidence="3">dTTPase/UTPase</shortName>
        <ecNumber evidence="3">3.6.1.9</ecNumber>
    </recommendedName>
    <alternativeName>
        <fullName evidence="3">Nucleoside triphosphate pyrophosphatase</fullName>
    </alternativeName>
    <alternativeName>
        <fullName evidence="3">Nucleotide pyrophosphatase</fullName>
        <shortName evidence="3">Nucleotide PPase</shortName>
    </alternativeName>
</protein>
<comment type="catalytic activity">
    <reaction evidence="3">
        <text>UTP + H2O = UMP + diphosphate + H(+)</text>
        <dbReference type="Rhea" id="RHEA:29395"/>
        <dbReference type="ChEBI" id="CHEBI:15377"/>
        <dbReference type="ChEBI" id="CHEBI:15378"/>
        <dbReference type="ChEBI" id="CHEBI:33019"/>
        <dbReference type="ChEBI" id="CHEBI:46398"/>
        <dbReference type="ChEBI" id="CHEBI:57865"/>
        <dbReference type="EC" id="3.6.1.9"/>
    </reaction>
</comment>
<gene>
    <name evidence="4" type="primary">maf</name>
    <name evidence="4" type="ORF">IAA52_05770</name>
</gene>
<feature type="site" description="Important for substrate specificity" evidence="3">
    <location>
        <position position="71"/>
    </location>
</feature>
<keyword evidence="2 3" id="KW-0378">Hydrolase</keyword>
<dbReference type="AlphaFoldDB" id="A0A9D1CWT5"/>
<dbReference type="InterPro" id="IPR029001">
    <property type="entry name" value="ITPase-like_fam"/>
</dbReference>
<dbReference type="GO" id="GO:0009117">
    <property type="term" value="P:nucleotide metabolic process"/>
    <property type="evidence" value="ECO:0007669"/>
    <property type="project" value="UniProtKB-KW"/>
</dbReference>
<comment type="subcellular location">
    <subcellularLocation>
        <location evidence="3">Cytoplasm</location>
    </subcellularLocation>
</comment>
<organism evidence="4 5">
    <name type="scientific">Candidatus Pullichristensenella stercorigallinarum</name>
    <dbReference type="NCBI Taxonomy" id="2840909"/>
    <lineage>
        <taxon>Bacteria</taxon>
        <taxon>Bacillati</taxon>
        <taxon>Bacillota</taxon>
        <taxon>Clostridia</taxon>
        <taxon>Candidatus Pullichristensenella</taxon>
    </lineage>
</organism>
<proteinExistence type="inferred from homology"/>
<dbReference type="PANTHER" id="PTHR43213:SF5">
    <property type="entry name" value="BIFUNCTIONAL DTTP_UTP PYROPHOSPHATASE_METHYLTRANSFERASE PROTEIN-RELATED"/>
    <property type="match status" value="1"/>
</dbReference>
<feature type="site" description="Important for substrate specificity" evidence="3">
    <location>
        <position position="15"/>
    </location>
</feature>
<comment type="similarity">
    <text evidence="3">Belongs to the Maf family. YhdE subfamily.</text>
</comment>
<accession>A0A9D1CWT5</accession>
<comment type="catalytic activity">
    <reaction evidence="3">
        <text>dTTP + H2O = dTMP + diphosphate + H(+)</text>
        <dbReference type="Rhea" id="RHEA:28534"/>
        <dbReference type="ChEBI" id="CHEBI:15377"/>
        <dbReference type="ChEBI" id="CHEBI:15378"/>
        <dbReference type="ChEBI" id="CHEBI:33019"/>
        <dbReference type="ChEBI" id="CHEBI:37568"/>
        <dbReference type="ChEBI" id="CHEBI:63528"/>
        <dbReference type="EC" id="3.6.1.9"/>
    </reaction>
</comment>
<evidence type="ECO:0000313" key="4">
    <source>
        <dbReference type="EMBL" id="HIQ82594.1"/>
    </source>
</evidence>